<feature type="transmembrane region" description="Helical" evidence="1">
    <location>
        <begin position="170"/>
        <end position="192"/>
    </location>
</feature>
<keyword evidence="1" id="KW-1133">Transmembrane helix</keyword>
<feature type="transmembrane region" description="Helical" evidence="1">
    <location>
        <begin position="114"/>
        <end position="134"/>
    </location>
</feature>
<dbReference type="STRING" id="1754191.A0A1Y1V9C1"/>
<dbReference type="EMBL" id="MCFH01000021">
    <property type="protein sequence ID" value="ORX50300.1"/>
    <property type="molecule type" value="Genomic_DNA"/>
</dbReference>
<name>A0A1Y1V9C1_9FUNG</name>
<keyword evidence="1" id="KW-0472">Membrane</keyword>
<dbReference type="AlphaFoldDB" id="A0A1Y1V9C1"/>
<gene>
    <name evidence="2" type="ORF">BCR36DRAFT_412327</name>
</gene>
<organism evidence="2 3">
    <name type="scientific">Piromyces finnis</name>
    <dbReference type="NCBI Taxonomy" id="1754191"/>
    <lineage>
        <taxon>Eukaryota</taxon>
        <taxon>Fungi</taxon>
        <taxon>Fungi incertae sedis</taxon>
        <taxon>Chytridiomycota</taxon>
        <taxon>Chytridiomycota incertae sedis</taxon>
        <taxon>Neocallimastigomycetes</taxon>
        <taxon>Neocallimastigales</taxon>
        <taxon>Neocallimastigaceae</taxon>
        <taxon>Piromyces</taxon>
    </lineage>
</organism>
<feature type="transmembrane region" description="Helical" evidence="1">
    <location>
        <begin position="20"/>
        <end position="37"/>
    </location>
</feature>
<evidence type="ECO:0000256" key="1">
    <source>
        <dbReference type="SAM" id="Phobius"/>
    </source>
</evidence>
<feature type="transmembrane region" description="Helical" evidence="1">
    <location>
        <begin position="49"/>
        <end position="68"/>
    </location>
</feature>
<feature type="transmembrane region" description="Helical" evidence="1">
    <location>
        <begin position="241"/>
        <end position="260"/>
    </location>
</feature>
<evidence type="ECO:0000313" key="2">
    <source>
        <dbReference type="EMBL" id="ORX50300.1"/>
    </source>
</evidence>
<reference evidence="2 3" key="1">
    <citation type="submission" date="2016-08" db="EMBL/GenBank/DDBJ databases">
        <title>Genomes of anaerobic fungi encode conserved fungal cellulosomes for biomass hydrolysis.</title>
        <authorList>
            <consortium name="DOE Joint Genome Institute"/>
            <person name="Haitjema C.H."/>
            <person name="Gilmore S.P."/>
            <person name="Henske J.K."/>
            <person name="Solomon K.V."/>
            <person name="De Groot R."/>
            <person name="Kuo A."/>
            <person name="Mondo S.J."/>
            <person name="Salamov A.A."/>
            <person name="Labutti K."/>
            <person name="Zhao Z."/>
            <person name="Chiniquy J."/>
            <person name="Barry K."/>
            <person name="Brewer H.M."/>
            <person name="Purvine S.O."/>
            <person name="Wright A.T."/>
            <person name="Boxma B."/>
            <person name="Van Alen T."/>
            <person name="Hackstein J.H."/>
            <person name="Baker S.E."/>
            <person name="Grigoriev I.V."/>
            <person name="O'Malley M.A."/>
        </authorList>
    </citation>
    <scope>NUCLEOTIDE SEQUENCE [LARGE SCALE GENOMIC DNA]</scope>
    <source>
        <strain evidence="3">finn</strain>
    </source>
</reference>
<dbReference type="OrthoDB" id="2159135at2759"/>
<sequence length="446" mass="52143">MVPYKTMSELLSDNINKSQYFNPFFSWVVVVYTYYSIGINGGLIWKYLFYNATVGFIAICISMTYSMAENLNYKYELFIKLIWIEEFLWNVNEWGYVFINFIKIRSCIKSLKKGFWMCIVLILFFYTLIIRSFLCYYDYNYKLNKYKNGGKLSNDQEQDYSHYSNMCNGFLYFPLGIICFVFIYLIFVEFINEDDKNAKNILSILLHSTLSRMLLVSLIFLGMSLIVHFSKTGIPGVIRRFLWRMKGSLGIIFLIDILLLRIDLDQNQISLQLEELEKKSIGKSLKHTSYDVSYKNSIPNHSDLDYATLLLSNNADEIVSPENVTFNNNDKNNNNNNTNEISFLYENNNSIFGYQYNLPYNNSNSFFNNKDGTTYNSNNQNLYEFNNNNIFNYQHGLPYINNRNTTTSPSIPPSITVSLSNTKTKNSYGHKKYPSSISNIVLENKY</sequence>
<keyword evidence="1" id="KW-0812">Transmembrane</keyword>
<protein>
    <submittedName>
        <fullName evidence="2">Uncharacterized protein</fullName>
    </submittedName>
</protein>
<accession>A0A1Y1V9C1</accession>
<feature type="transmembrane region" description="Helical" evidence="1">
    <location>
        <begin position="80"/>
        <end position="102"/>
    </location>
</feature>
<comment type="caution">
    <text evidence="2">The sequence shown here is derived from an EMBL/GenBank/DDBJ whole genome shotgun (WGS) entry which is preliminary data.</text>
</comment>
<keyword evidence="3" id="KW-1185">Reference proteome</keyword>
<feature type="transmembrane region" description="Helical" evidence="1">
    <location>
        <begin position="204"/>
        <end position="229"/>
    </location>
</feature>
<proteinExistence type="predicted"/>
<dbReference type="Proteomes" id="UP000193719">
    <property type="component" value="Unassembled WGS sequence"/>
</dbReference>
<evidence type="ECO:0000313" key="3">
    <source>
        <dbReference type="Proteomes" id="UP000193719"/>
    </source>
</evidence>
<reference evidence="2 3" key="2">
    <citation type="submission" date="2016-08" db="EMBL/GenBank/DDBJ databases">
        <title>Pervasive Adenine N6-methylation of Active Genes in Fungi.</title>
        <authorList>
            <consortium name="DOE Joint Genome Institute"/>
            <person name="Mondo S.J."/>
            <person name="Dannebaum R.O."/>
            <person name="Kuo R.C."/>
            <person name="Labutti K."/>
            <person name="Haridas S."/>
            <person name="Kuo A."/>
            <person name="Salamov A."/>
            <person name="Ahrendt S.R."/>
            <person name="Lipzen A."/>
            <person name="Sullivan W."/>
            <person name="Andreopoulos W.B."/>
            <person name="Clum A."/>
            <person name="Lindquist E."/>
            <person name="Daum C."/>
            <person name="Ramamoorthy G.K."/>
            <person name="Gryganskyi A."/>
            <person name="Culley D."/>
            <person name="Magnuson J.K."/>
            <person name="James T.Y."/>
            <person name="O'Malley M.A."/>
            <person name="Stajich J.E."/>
            <person name="Spatafora J.W."/>
            <person name="Visel A."/>
            <person name="Grigoriev I.V."/>
        </authorList>
    </citation>
    <scope>NUCLEOTIDE SEQUENCE [LARGE SCALE GENOMIC DNA]</scope>
    <source>
        <strain evidence="3">finn</strain>
    </source>
</reference>